<keyword evidence="1" id="KW-0732">Signal</keyword>
<dbReference type="InterPro" id="IPR050491">
    <property type="entry name" value="AmpC-like"/>
</dbReference>
<proteinExistence type="predicted"/>
<dbReference type="InterPro" id="IPR001466">
    <property type="entry name" value="Beta-lactam-related"/>
</dbReference>
<evidence type="ECO:0000313" key="4">
    <source>
        <dbReference type="Proteomes" id="UP001183420"/>
    </source>
</evidence>
<dbReference type="PANTHER" id="PTHR46825">
    <property type="entry name" value="D-ALANYL-D-ALANINE-CARBOXYPEPTIDASE/ENDOPEPTIDASE AMPH"/>
    <property type="match status" value="1"/>
</dbReference>
<dbReference type="EMBL" id="JAVREM010000044">
    <property type="protein sequence ID" value="MDT0321646.1"/>
    <property type="molecule type" value="Genomic_DNA"/>
</dbReference>
<dbReference type="PANTHER" id="PTHR46825:SF7">
    <property type="entry name" value="D-ALANYL-D-ALANINE CARBOXYPEPTIDASE"/>
    <property type="match status" value="1"/>
</dbReference>
<feature type="signal peptide" evidence="1">
    <location>
        <begin position="1"/>
        <end position="22"/>
    </location>
</feature>
<dbReference type="Pfam" id="PF00144">
    <property type="entry name" value="Beta-lactamase"/>
    <property type="match status" value="1"/>
</dbReference>
<keyword evidence="4" id="KW-1185">Reference proteome</keyword>
<sequence length="414" mass="43071">MRVLRVVVAGVCGAGLTLGAVAPASGAFPTPAGGASSDAGLERTLGAVRDAGIPGVYSAVRDGARRWAGAAGVADVRTGRPVRPGMAHRVGSVTKTFTAVGVLQQVGLGRIGLDDPVADHLPGLLPADQGRAVTVRMLLNHTSGIGDYVPAAFPSLAGGPGEAAESLDEHRFRRIAPGELVRLGLDAPRTGVPGERFSYSNTNYVLAGLLLEEVTGMAAEDYLTERVIRPAGLRDTAFPRSPFLAGPHSRMYEARYGDIDPPRDYSVYDMSWAGVAGAAVSTMEDLNRFYAALFRGELLGPAELAELTRTVPADGGHRESYGLGVYPVELSCGRFWGHDGRVWGAVTFAFTSEDGERQAAVGLNLAGYQSLDEQGGLEPHPADEALVNHLELALCGPAGTPPAGARLGAVDGAP</sequence>
<dbReference type="EC" id="3.1.1.103" evidence="3"/>
<comment type="caution">
    <text evidence="3">The sequence shown here is derived from an EMBL/GenBank/DDBJ whole genome shotgun (WGS) entry which is preliminary data.</text>
</comment>
<dbReference type="SUPFAM" id="SSF56601">
    <property type="entry name" value="beta-lactamase/transpeptidase-like"/>
    <property type="match status" value="1"/>
</dbReference>
<dbReference type="Proteomes" id="UP001183420">
    <property type="component" value="Unassembled WGS sequence"/>
</dbReference>
<dbReference type="GO" id="GO:0016787">
    <property type="term" value="F:hydrolase activity"/>
    <property type="evidence" value="ECO:0007669"/>
    <property type="project" value="UniProtKB-KW"/>
</dbReference>
<keyword evidence="3" id="KW-0378">Hydrolase</keyword>
<feature type="chain" id="PRO_5046235736" evidence="1">
    <location>
        <begin position="23"/>
        <end position="414"/>
    </location>
</feature>
<accession>A0ABU2LVN8</accession>
<dbReference type="InterPro" id="IPR012338">
    <property type="entry name" value="Beta-lactam/transpept-like"/>
</dbReference>
<gene>
    <name evidence="3" type="ORF">RNC47_25275</name>
</gene>
<dbReference type="Gene3D" id="3.40.710.10">
    <property type="entry name" value="DD-peptidase/beta-lactamase superfamily"/>
    <property type="match status" value="1"/>
</dbReference>
<organism evidence="3 4">
    <name type="scientific">Streptomyces millisiae</name>
    <dbReference type="NCBI Taxonomy" id="3075542"/>
    <lineage>
        <taxon>Bacteria</taxon>
        <taxon>Bacillati</taxon>
        <taxon>Actinomycetota</taxon>
        <taxon>Actinomycetes</taxon>
        <taxon>Kitasatosporales</taxon>
        <taxon>Streptomycetaceae</taxon>
        <taxon>Streptomyces</taxon>
    </lineage>
</organism>
<dbReference type="RefSeq" id="WP_311601877.1">
    <property type="nucleotide sequence ID" value="NZ_JAVREM010000044.1"/>
</dbReference>
<name>A0ABU2LVN8_9ACTN</name>
<feature type="domain" description="Beta-lactamase-related" evidence="2">
    <location>
        <begin position="50"/>
        <end position="352"/>
    </location>
</feature>
<reference evidence="4" key="1">
    <citation type="submission" date="2023-07" db="EMBL/GenBank/DDBJ databases">
        <title>30 novel species of actinomycetes from the DSMZ collection.</title>
        <authorList>
            <person name="Nouioui I."/>
        </authorList>
    </citation>
    <scope>NUCLEOTIDE SEQUENCE [LARGE SCALE GENOMIC DNA]</scope>
    <source>
        <strain evidence="4">DSM 44918</strain>
    </source>
</reference>
<evidence type="ECO:0000256" key="1">
    <source>
        <dbReference type="SAM" id="SignalP"/>
    </source>
</evidence>
<protein>
    <submittedName>
        <fullName evidence="3">Serine hydrolase domain-containing protein</fullName>
        <ecNumber evidence="3">3.1.1.103</ecNumber>
    </submittedName>
</protein>
<evidence type="ECO:0000259" key="2">
    <source>
        <dbReference type="Pfam" id="PF00144"/>
    </source>
</evidence>
<evidence type="ECO:0000313" key="3">
    <source>
        <dbReference type="EMBL" id="MDT0321646.1"/>
    </source>
</evidence>